<dbReference type="GO" id="GO:0006508">
    <property type="term" value="P:proteolysis"/>
    <property type="evidence" value="ECO:0007669"/>
    <property type="project" value="UniProtKB-KW"/>
</dbReference>
<sequence>MARPRRGALCILLAVVFAAAAAEAEETEKQSTYIVHVAHKHAPLLPGRGGLVATGAYGCFLRDHIPVHMSVPAPRVLYSYSHAATGFAARLTGRQAAHLASQRSVLAVVPDATLQLHTTLTPSFLGLSASSGLLPSSNGATDVVIGVMDTGVYPIDRASFAADPSLPPLPPGKFRGSCVSAPSFNASAYCNGKLVGAKAFYEGYELELGRPINETEESRSPLDTNGHGTHTASTAAGSAVADAALYGYAKGKAVGMAPGARIASYKVCWKYGCMTSDILAAFDEAIADGVDIISASLGSAGSAQPFDMDSIAVGAFSAVRKGILVSASAGNSGPGESTACNVAPWLLTVGASTVNRRFAADVVLGNGDTFPGASFYAGPPLGATKIPLVYGRTVGSKTCEAGKLNASLVAGKIVLCDPGVNFEQGDAVKLAGGVGAIFTSAKELGELALGSPQIIPATAVTFAAAKKIQKYISKNTSPVATIVFRGTVIGPTPPSPRMASFSSRGPNFVAPEILKPDITAPGVEILAAWTGASSPSGLEWDTRRVQYNIVSGMQYNIEWDTRRVQYNVHGVPARERHRSIAPAGQAGVEPRRH</sequence>
<dbReference type="Gene3D" id="3.30.70.80">
    <property type="entry name" value="Peptidase S8 propeptide/proteinase inhibitor I9"/>
    <property type="match status" value="1"/>
</dbReference>
<dbReference type="PANTHER" id="PTHR10795">
    <property type="entry name" value="PROPROTEIN CONVERTASE SUBTILISIN/KEXIN"/>
    <property type="match status" value="1"/>
</dbReference>
<dbReference type="FunFam" id="3.50.30.30:FF:000005">
    <property type="entry name" value="subtilisin-like protease SBT1.5"/>
    <property type="match status" value="1"/>
</dbReference>
<dbReference type="Proteomes" id="UP001231189">
    <property type="component" value="Unassembled WGS sequence"/>
</dbReference>
<keyword evidence="3 7" id="KW-0732">Signal</keyword>
<dbReference type="Gene3D" id="3.50.30.30">
    <property type="match status" value="1"/>
</dbReference>
<evidence type="ECO:0000256" key="3">
    <source>
        <dbReference type="ARBA" id="ARBA00022729"/>
    </source>
</evidence>
<organism evidence="11 12">
    <name type="scientific">Lolium multiflorum</name>
    <name type="common">Italian ryegrass</name>
    <name type="synonym">Lolium perenne subsp. multiflorum</name>
    <dbReference type="NCBI Taxonomy" id="4521"/>
    <lineage>
        <taxon>Eukaryota</taxon>
        <taxon>Viridiplantae</taxon>
        <taxon>Streptophyta</taxon>
        <taxon>Embryophyta</taxon>
        <taxon>Tracheophyta</taxon>
        <taxon>Spermatophyta</taxon>
        <taxon>Magnoliopsida</taxon>
        <taxon>Liliopsida</taxon>
        <taxon>Poales</taxon>
        <taxon>Poaceae</taxon>
        <taxon>BOP clade</taxon>
        <taxon>Pooideae</taxon>
        <taxon>Poodae</taxon>
        <taxon>Poeae</taxon>
        <taxon>Poeae Chloroplast Group 2 (Poeae type)</taxon>
        <taxon>Loliodinae</taxon>
        <taxon>Loliinae</taxon>
        <taxon>Lolium</taxon>
    </lineage>
</organism>
<comment type="similarity">
    <text evidence="1 5">Belongs to the peptidase S8 family.</text>
</comment>
<dbReference type="InterPro" id="IPR045051">
    <property type="entry name" value="SBT"/>
</dbReference>
<comment type="caution">
    <text evidence="5">Lacks conserved residue(s) required for the propagation of feature annotation.</text>
</comment>
<dbReference type="AlphaFoldDB" id="A0AAD8X0A6"/>
<dbReference type="InterPro" id="IPR034197">
    <property type="entry name" value="Peptidases_S8_3"/>
</dbReference>
<dbReference type="InterPro" id="IPR036852">
    <property type="entry name" value="Peptidase_S8/S53_dom_sf"/>
</dbReference>
<keyword evidence="2" id="KW-0645">Protease</keyword>
<evidence type="ECO:0000256" key="2">
    <source>
        <dbReference type="ARBA" id="ARBA00022670"/>
    </source>
</evidence>
<evidence type="ECO:0000256" key="6">
    <source>
        <dbReference type="SAM" id="MobiDB-lite"/>
    </source>
</evidence>
<dbReference type="EMBL" id="JAUUTY010000002">
    <property type="protein sequence ID" value="KAK1685141.1"/>
    <property type="molecule type" value="Genomic_DNA"/>
</dbReference>
<evidence type="ECO:0000259" key="8">
    <source>
        <dbReference type="Pfam" id="PF00082"/>
    </source>
</evidence>
<feature type="chain" id="PRO_5041972648" evidence="7">
    <location>
        <begin position="25"/>
        <end position="593"/>
    </location>
</feature>
<dbReference type="Pfam" id="PF05922">
    <property type="entry name" value="Inhibitor_I9"/>
    <property type="match status" value="1"/>
</dbReference>
<evidence type="ECO:0000259" key="10">
    <source>
        <dbReference type="Pfam" id="PF05922"/>
    </source>
</evidence>
<feature type="domain" description="PA" evidence="9">
    <location>
        <begin position="386"/>
        <end position="468"/>
    </location>
</feature>
<dbReference type="InterPro" id="IPR000209">
    <property type="entry name" value="Peptidase_S8/S53_dom"/>
</dbReference>
<dbReference type="Gene3D" id="3.40.50.200">
    <property type="entry name" value="Peptidase S8/S53 domain"/>
    <property type="match status" value="1"/>
</dbReference>
<feature type="region of interest" description="Disordered" evidence="6">
    <location>
        <begin position="213"/>
        <end position="233"/>
    </location>
</feature>
<feature type="domain" description="Inhibitor I9" evidence="10">
    <location>
        <begin position="72"/>
        <end position="117"/>
    </location>
</feature>
<feature type="domain" description="Peptidase S8/S53" evidence="8">
    <location>
        <begin position="142"/>
        <end position="548"/>
    </location>
</feature>
<evidence type="ECO:0000313" key="12">
    <source>
        <dbReference type="Proteomes" id="UP001231189"/>
    </source>
</evidence>
<keyword evidence="12" id="KW-1185">Reference proteome</keyword>
<comment type="caution">
    <text evidence="11">The sequence shown here is derived from an EMBL/GenBank/DDBJ whole genome shotgun (WGS) entry which is preliminary data.</text>
</comment>
<evidence type="ECO:0000256" key="1">
    <source>
        <dbReference type="ARBA" id="ARBA00011073"/>
    </source>
</evidence>
<dbReference type="InterPro" id="IPR037045">
    <property type="entry name" value="S8pro/Inhibitor_I9_sf"/>
</dbReference>
<feature type="signal peptide" evidence="7">
    <location>
        <begin position="1"/>
        <end position="24"/>
    </location>
</feature>
<dbReference type="InterPro" id="IPR003137">
    <property type="entry name" value="PA_domain"/>
</dbReference>
<name>A0AAD8X0A6_LOLMU</name>
<evidence type="ECO:0000313" key="11">
    <source>
        <dbReference type="EMBL" id="KAK1685141.1"/>
    </source>
</evidence>
<accession>A0AAD8X0A6</accession>
<evidence type="ECO:0000256" key="4">
    <source>
        <dbReference type="ARBA" id="ARBA00022825"/>
    </source>
</evidence>
<dbReference type="SUPFAM" id="SSF52743">
    <property type="entry name" value="Subtilisin-like"/>
    <property type="match status" value="1"/>
</dbReference>
<evidence type="ECO:0000259" key="9">
    <source>
        <dbReference type="Pfam" id="PF02225"/>
    </source>
</evidence>
<dbReference type="CDD" id="cd02120">
    <property type="entry name" value="PA_subtilisin_like"/>
    <property type="match status" value="1"/>
</dbReference>
<gene>
    <name evidence="11" type="ORF">QYE76_045989</name>
</gene>
<dbReference type="CDD" id="cd04852">
    <property type="entry name" value="Peptidases_S8_3"/>
    <property type="match status" value="1"/>
</dbReference>
<evidence type="ECO:0000256" key="5">
    <source>
        <dbReference type="PROSITE-ProRule" id="PRU01240"/>
    </source>
</evidence>
<dbReference type="Pfam" id="PF02225">
    <property type="entry name" value="PA"/>
    <property type="match status" value="1"/>
</dbReference>
<protein>
    <submittedName>
        <fullName evidence="11">Uncharacterized protein</fullName>
    </submittedName>
</protein>
<dbReference type="InterPro" id="IPR010259">
    <property type="entry name" value="S8pro/Inhibitor_I9"/>
</dbReference>
<proteinExistence type="inferred from homology"/>
<reference evidence="11" key="1">
    <citation type="submission" date="2023-07" db="EMBL/GenBank/DDBJ databases">
        <title>A chromosome-level genome assembly of Lolium multiflorum.</title>
        <authorList>
            <person name="Chen Y."/>
            <person name="Copetti D."/>
            <person name="Kolliker R."/>
            <person name="Studer B."/>
        </authorList>
    </citation>
    <scope>NUCLEOTIDE SEQUENCE</scope>
    <source>
        <strain evidence="11">02402/16</strain>
        <tissue evidence="11">Leaf</tissue>
    </source>
</reference>
<keyword evidence="4" id="KW-0378">Hydrolase</keyword>
<keyword evidence="4" id="KW-0720">Serine protease</keyword>
<evidence type="ECO:0000256" key="7">
    <source>
        <dbReference type="SAM" id="SignalP"/>
    </source>
</evidence>
<dbReference type="Pfam" id="PF00082">
    <property type="entry name" value="Peptidase_S8"/>
    <property type="match status" value="1"/>
</dbReference>
<dbReference type="PROSITE" id="PS51892">
    <property type="entry name" value="SUBTILASE"/>
    <property type="match status" value="1"/>
</dbReference>
<dbReference type="GO" id="GO:0004252">
    <property type="term" value="F:serine-type endopeptidase activity"/>
    <property type="evidence" value="ECO:0007669"/>
    <property type="project" value="InterPro"/>
</dbReference>